<sequence>EVWGAAPVCHWPPGDTGPDAPGGLLRGVPRAQPRHLLHLPRKPRTASLRAATKLCQVVGTDYVFHNDTKVVFLSPAVPEEPEAYNLTVLIEMDGHRALLRTEAGAFEYVPDPTFENFTGGVKKQVNKLIHARGTNLNKAMTLQEAEAFVGAERCTMKTLTETDLYCEPPEVQPPPKRRQKRDTTHNLP</sequence>
<feature type="region of interest" description="Disordered" evidence="1">
    <location>
        <begin position="165"/>
        <end position="188"/>
    </location>
</feature>
<reference evidence="2 3" key="1">
    <citation type="submission" date="2017-12" db="EMBL/GenBank/DDBJ databases">
        <title>High-resolution comparative analysis of great ape genomes.</title>
        <authorList>
            <person name="Pollen A."/>
            <person name="Hastie A."/>
            <person name="Hormozdiari F."/>
            <person name="Dougherty M."/>
            <person name="Liu R."/>
            <person name="Chaisson M."/>
            <person name="Hoppe E."/>
            <person name="Hill C."/>
            <person name="Pang A."/>
            <person name="Hillier L."/>
            <person name="Baker C."/>
            <person name="Armstrong J."/>
            <person name="Shendure J."/>
            <person name="Paten B."/>
            <person name="Wilson R."/>
            <person name="Chao H."/>
            <person name="Schneider V."/>
            <person name="Ventura M."/>
            <person name="Kronenberg Z."/>
            <person name="Murali S."/>
            <person name="Gordon D."/>
            <person name="Cantsilieris S."/>
            <person name="Munson K."/>
            <person name="Nelson B."/>
            <person name="Raja A."/>
            <person name="Underwood J."/>
            <person name="Diekhans M."/>
            <person name="Fiddes I."/>
            <person name="Haussler D."/>
            <person name="Eichler E."/>
        </authorList>
    </citation>
    <scope>NUCLEOTIDE SEQUENCE [LARGE SCALE GENOMIC DNA]</scope>
    <source>
        <strain evidence="2">Yerkes chimp pedigree #C0471</strain>
    </source>
</reference>
<dbReference type="InterPro" id="IPR031148">
    <property type="entry name" value="Plexin"/>
</dbReference>
<dbReference type="PANTHER" id="PTHR22625:SF9">
    <property type="entry name" value="PLEXIN-B2"/>
    <property type="match status" value="1"/>
</dbReference>
<evidence type="ECO:0000313" key="2">
    <source>
        <dbReference type="EMBL" id="PNI20180.1"/>
    </source>
</evidence>
<dbReference type="AlphaFoldDB" id="A0A2J8JBP6"/>
<comment type="caution">
    <text evidence="2">The sequence shown here is derived from an EMBL/GenBank/DDBJ whole genome shotgun (WGS) entry which is preliminary data.</text>
</comment>
<dbReference type="EMBL" id="NBAG03000485">
    <property type="protein sequence ID" value="PNI20180.1"/>
    <property type="molecule type" value="Genomic_DNA"/>
</dbReference>
<accession>A0A2J8JBP6</accession>
<protein>
    <submittedName>
        <fullName evidence="2">PLXNB2 isoform 10</fullName>
    </submittedName>
</protein>
<gene>
    <name evidence="2" type="ORF">CK820_G0049034</name>
</gene>
<feature type="non-terminal residue" evidence="2">
    <location>
        <position position="188"/>
    </location>
</feature>
<dbReference type="Proteomes" id="UP000236370">
    <property type="component" value="Unassembled WGS sequence"/>
</dbReference>
<dbReference type="PANTHER" id="PTHR22625">
    <property type="entry name" value="PLEXIN"/>
    <property type="match status" value="1"/>
</dbReference>
<proteinExistence type="predicted"/>
<name>A0A2J8JBP6_PANTR</name>
<organism evidence="2 3">
    <name type="scientific">Pan troglodytes</name>
    <name type="common">Chimpanzee</name>
    <dbReference type="NCBI Taxonomy" id="9598"/>
    <lineage>
        <taxon>Eukaryota</taxon>
        <taxon>Metazoa</taxon>
        <taxon>Chordata</taxon>
        <taxon>Craniata</taxon>
        <taxon>Vertebrata</taxon>
        <taxon>Euteleostomi</taxon>
        <taxon>Mammalia</taxon>
        <taxon>Eutheria</taxon>
        <taxon>Euarchontoglires</taxon>
        <taxon>Primates</taxon>
        <taxon>Haplorrhini</taxon>
        <taxon>Catarrhini</taxon>
        <taxon>Hominidae</taxon>
        <taxon>Pan</taxon>
    </lineage>
</organism>
<feature type="non-terminal residue" evidence="2">
    <location>
        <position position="1"/>
    </location>
</feature>
<dbReference type="GO" id="GO:0017154">
    <property type="term" value="F:semaphorin receptor activity"/>
    <property type="evidence" value="ECO:0007669"/>
    <property type="project" value="InterPro"/>
</dbReference>
<evidence type="ECO:0000313" key="3">
    <source>
        <dbReference type="Proteomes" id="UP000236370"/>
    </source>
</evidence>
<evidence type="ECO:0000256" key="1">
    <source>
        <dbReference type="SAM" id="MobiDB-lite"/>
    </source>
</evidence>